<feature type="region of interest" description="Disordered" evidence="3">
    <location>
        <begin position="540"/>
        <end position="565"/>
    </location>
</feature>
<name>K0R8L4_THAOC</name>
<proteinExistence type="predicted"/>
<dbReference type="GO" id="GO:0005737">
    <property type="term" value="C:cytoplasm"/>
    <property type="evidence" value="ECO:0007669"/>
    <property type="project" value="TreeGrafter"/>
</dbReference>
<gene>
    <name evidence="5" type="ORF">THAOC_31215</name>
</gene>
<reference evidence="5 6" key="1">
    <citation type="journal article" date="2012" name="Genome Biol.">
        <title>Genome and low-iron response of an oceanic diatom adapted to chronic iron limitation.</title>
        <authorList>
            <person name="Lommer M."/>
            <person name="Specht M."/>
            <person name="Roy A.S."/>
            <person name="Kraemer L."/>
            <person name="Andreson R."/>
            <person name="Gutowska M.A."/>
            <person name="Wolf J."/>
            <person name="Bergner S.V."/>
            <person name="Schilhabel M.B."/>
            <person name="Klostermeier U.C."/>
            <person name="Beiko R.G."/>
            <person name="Rosenstiel P."/>
            <person name="Hippler M."/>
            <person name="Laroche J."/>
        </authorList>
    </citation>
    <scope>NUCLEOTIDE SEQUENCE [LARGE SCALE GENOMIC DNA]</scope>
    <source>
        <strain evidence="5 6">CCMP1005</strain>
    </source>
</reference>
<keyword evidence="6" id="KW-1185">Reference proteome</keyword>
<keyword evidence="2" id="KW-0067">ATP-binding</keyword>
<dbReference type="InterPro" id="IPR000719">
    <property type="entry name" value="Prot_kinase_dom"/>
</dbReference>
<feature type="compositionally biased region" description="Low complexity" evidence="3">
    <location>
        <begin position="542"/>
        <end position="558"/>
    </location>
</feature>
<evidence type="ECO:0000256" key="1">
    <source>
        <dbReference type="ARBA" id="ARBA00022741"/>
    </source>
</evidence>
<dbReference type="PANTHER" id="PTHR24346:SF30">
    <property type="entry name" value="MATERNAL EMBRYONIC LEUCINE ZIPPER KINASE"/>
    <property type="match status" value="1"/>
</dbReference>
<dbReference type="eggNOG" id="KOG0586">
    <property type="taxonomic scope" value="Eukaryota"/>
</dbReference>
<keyword evidence="1" id="KW-0547">Nucleotide-binding</keyword>
<evidence type="ECO:0000256" key="2">
    <source>
        <dbReference type="ARBA" id="ARBA00022840"/>
    </source>
</evidence>
<feature type="domain" description="Protein kinase" evidence="4">
    <location>
        <begin position="172"/>
        <end position="537"/>
    </location>
</feature>
<evidence type="ECO:0000259" key="4">
    <source>
        <dbReference type="PROSITE" id="PS50011"/>
    </source>
</evidence>
<dbReference type="OrthoDB" id="539213at2759"/>
<feature type="compositionally biased region" description="Basic and acidic residues" evidence="3">
    <location>
        <begin position="369"/>
        <end position="380"/>
    </location>
</feature>
<organism evidence="5 6">
    <name type="scientific">Thalassiosira oceanica</name>
    <name type="common">Marine diatom</name>
    <dbReference type="NCBI Taxonomy" id="159749"/>
    <lineage>
        <taxon>Eukaryota</taxon>
        <taxon>Sar</taxon>
        <taxon>Stramenopiles</taxon>
        <taxon>Ochrophyta</taxon>
        <taxon>Bacillariophyta</taxon>
        <taxon>Coscinodiscophyceae</taxon>
        <taxon>Thalassiosirophycidae</taxon>
        <taxon>Thalassiosirales</taxon>
        <taxon>Thalassiosiraceae</taxon>
        <taxon>Thalassiosira</taxon>
    </lineage>
</organism>
<dbReference type="GO" id="GO:0005524">
    <property type="term" value="F:ATP binding"/>
    <property type="evidence" value="ECO:0007669"/>
    <property type="project" value="UniProtKB-KW"/>
</dbReference>
<evidence type="ECO:0000256" key="3">
    <source>
        <dbReference type="SAM" id="MobiDB-lite"/>
    </source>
</evidence>
<dbReference type="Proteomes" id="UP000266841">
    <property type="component" value="Unassembled WGS sequence"/>
</dbReference>
<dbReference type="Pfam" id="PF00069">
    <property type="entry name" value="Pkinase"/>
    <property type="match status" value="1"/>
</dbReference>
<dbReference type="EMBL" id="AGNL01044380">
    <property type="protein sequence ID" value="EJK49863.1"/>
    <property type="molecule type" value="Genomic_DNA"/>
</dbReference>
<dbReference type="GO" id="GO:0004674">
    <property type="term" value="F:protein serine/threonine kinase activity"/>
    <property type="evidence" value="ECO:0007669"/>
    <property type="project" value="TreeGrafter"/>
</dbReference>
<dbReference type="AlphaFoldDB" id="K0R8L4"/>
<feature type="region of interest" description="Disordered" evidence="3">
    <location>
        <begin position="367"/>
        <end position="481"/>
    </location>
</feature>
<dbReference type="Gene3D" id="1.10.510.10">
    <property type="entry name" value="Transferase(Phosphotransferase) domain 1"/>
    <property type="match status" value="1"/>
</dbReference>
<evidence type="ECO:0000313" key="6">
    <source>
        <dbReference type="Proteomes" id="UP000266841"/>
    </source>
</evidence>
<comment type="caution">
    <text evidence="5">The sequence shown here is derived from an EMBL/GenBank/DDBJ whole genome shotgun (WGS) entry which is preliminary data.</text>
</comment>
<evidence type="ECO:0000313" key="5">
    <source>
        <dbReference type="EMBL" id="EJK49863.1"/>
    </source>
</evidence>
<protein>
    <recommendedName>
        <fullName evidence="4">Protein kinase domain-containing protein</fullName>
    </recommendedName>
</protein>
<dbReference type="SUPFAM" id="SSF56112">
    <property type="entry name" value="Protein kinase-like (PK-like)"/>
    <property type="match status" value="1"/>
</dbReference>
<feature type="compositionally biased region" description="Basic and acidic residues" evidence="3">
    <location>
        <begin position="406"/>
        <end position="427"/>
    </location>
</feature>
<dbReference type="PROSITE" id="PS50011">
    <property type="entry name" value="PROTEIN_KINASE_DOM"/>
    <property type="match status" value="1"/>
</dbReference>
<dbReference type="InterPro" id="IPR011009">
    <property type="entry name" value="Kinase-like_dom_sf"/>
</dbReference>
<sequence>MLLVQRQTTDGTVDAMTAANDDGSQLRDEIAATANSSIPYDSVRSGEGACRPLSFPAPVVDGAVSMSADVVDHSTGDSFRATVLMKEPVHSPTCRACGNHAAAGGLSFGSTESTMASPRGGHDRKASLDSIHSWYSAFNEASTSGSRRRETRRTNHNFAACDRTCKLPEEAYCVRRKLGSTPYGSVRLCTVLRRAENNPCDSRVGPSWITTDDLVTIKISRLQHLRGRHLEDPVKECAAHQLLGRRHRHIITLSHALQTETHLYLIFPYMSGGDLLSALFDEMALSPTGLPDESIARARFVQILSAVAHLQKKGVCHRNLSLGNLHLDDKGNVVLVDFGLCLRVPYADPTRQAPEIVRRPLVHGSRNASSERLRSLRDRSLVGGRGPVRAPRWTPSVRLPVPGLGRELRDNMRRGTSRRDPVVEGRRPLGIGDRPTPANARVRSSGEDDSGGGGGSSLDERGDLRGGPDAGDPGTGRDTGWFLVQTSTRDDDDISSELPYSRALTKSDETVITTASTALDIPAERSRDNADCAHAEIVTAVDPNSPSPKDSNNNPGRRMSGGRRRHFSFGGLSRRWRQIRGARRFRDVERAELVTNDIV</sequence>
<dbReference type="PANTHER" id="PTHR24346">
    <property type="entry name" value="MAP/MICROTUBULE AFFINITY-REGULATING KINASE"/>
    <property type="match status" value="1"/>
</dbReference>
<accession>K0R8L4</accession>
<dbReference type="GO" id="GO:0035556">
    <property type="term" value="P:intracellular signal transduction"/>
    <property type="evidence" value="ECO:0007669"/>
    <property type="project" value="TreeGrafter"/>
</dbReference>